<organism evidence="3 4">
    <name type="scientific">Pisolithus tinctorius Marx 270</name>
    <dbReference type="NCBI Taxonomy" id="870435"/>
    <lineage>
        <taxon>Eukaryota</taxon>
        <taxon>Fungi</taxon>
        <taxon>Dikarya</taxon>
        <taxon>Basidiomycota</taxon>
        <taxon>Agaricomycotina</taxon>
        <taxon>Agaricomycetes</taxon>
        <taxon>Agaricomycetidae</taxon>
        <taxon>Boletales</taxon>
        <taxon>Sclerodermatineae</taxon>
        <taxon>Pisolithaceae</taxon>
        <taxon>Pisolithus</taxon>
    </lineage>
</organism>
<dbReference type="Proteomes" id="UP000054217">
    <property type="component" value="Unassembled WGS sequence"/>
</dbReference>
<dbReference type="HOGENOM" id="CLU_2961830_0_0_1"/>
<accession>A0A0C3I605</accession>
<protein>
    <submittedName>
        <fullName evidence="3">Uncharacterized protein</fullName>
    </submittedName>
</protein>
<dbReference type="EMBL" id="KN832531">
    <property type="protein sequence ID" value="KIN92642.1"/>
    <property type="molecule type" value="Genomic_DNA"/>
</dbReference>
<reference evidence="3" key="3">
    <citation type="submission" date="2015-02" db="EMBL/GenBank/DDBJ databases">
        <title>Evolutionary Origins and Diversification of the Mycorrhizal Mutualists.</title>
        <authorList>
            <consortium name="DOE Joint Genome Institute"/>
            <consortium name="Mycorrhizal Genomics Consortium"/>
            <person name="Kohler A."/>
            <person name="Kuo A."/>
            <person name="Nagy L.G."/>
            <person name="Floudas D."/>
            <person name="Copeland A."/>
            <person name="Barry K.W."/>
            <person name="Cichocki N."/>
            <person name="Veneault-Fourrey C."/>
            <person name="LaButti K."/>
            <person name="Lindquist E.A."/>
            <person name="Lipzen A."/>
            <person name="Lundell T."/>
            <person name="Morin E."/>
            <person name="Murat C."/>
            <person name="Riley R."/>
            <person name="Ohm R."/>
            <person name="Sun H."/>
            <person name="Tunlid A."/>
            <person name="Henrissat B."/>
            <person name="Grigoriev I.V."/>
            <person name="Hibbett D.S."/>
            <person name="Martin F."/>
        </authorList>
    </citation>
    <scope>NUCLEOTIDE SEQUENCE</scope>
    <source>
        <strain evidence="3">Marx 270</strain>
    </source>
</reference>
<proteinExistence type="predicted"/>
<evidence type="ECO:0000313" key="3">
    <source>
        <dbReference type="EMBL" id="KIN92642.1"/>
    </source>
</evidence>
<sequence length="59" mass="6523">MQNINWDDIGDLDDGDILSSASSRLKGRDPPSYSWTHPGPGLKVVLSPEFLPDRKSRAN</sequence>
<gene>
    <name evidence="3" type="ORF">M404DRAFT_36884</name>
    <name evidence="2" type="ORF">M404DRAFT_36885</name>
</gene>
<evidence type="ECO:0000256" key="1">
    <source>
        <dbReference type="SAM" id="MobiDB-lite"/>
    </source>
</evidence>
<reference evidence="3 4" key="1">
    <citation type="submission" date="2014-04" db="EMBL/GenBank/DDBJ databases">
        <authorList>
            <consortium name="DOE Joint Genome Institute"/>
            <person name="Kuo A."/>
            <person name="Kohler A."/>
            <person name="Costa M.D."/>
            <person name="Nagy L.G."/>
            <person name="Floudas D."/>
            <person name="Copeland A."/>
            <person name="Barry K.W."/>
            <person name="Cichocki N."/>
            <person name="Veneault-Fourrey C."/>
            <person name="LaButti K."/>
            <person name="Lindquist E.A."/>
            <person name="Lipzen A."/>
            <person name="Lundell T."/>
            <person name="Morin E."/>
            <person name="Murat C."/>
            <person name="Sun H."/>
            <person name="Tunlid A."/>
            <person name="Henrissat B."/>
            <person name="Grigoriev I.V."/>
            <person name="Hibbett D.S."/>
            <person name="Martin F."/>
            <person name="Nordberg H.P."/>
            <person name="Cantor M.N."/>
            <person name="Hua S.X."/>
        </authorList>
    </citation>
    <scope>NUCLEOTIDE SEQUENCE [LARGE SCALE GENOMIC DNA]</scope>
    <source>
        <strain evidence="3 4">Marx 270</strain>
    </source>
</reference>
<reference evidence="4" key="2">
    <citation type="submission" date="2015-01" db="EMBL/GenBank/DDBJ databases">
        <title>Evolutionary Origins and Diversification of the Mycorrhizal Mutualists.</title>
        <authorList>
            <consortium name="DOE Joint Genome Institute"/>
            <consortium name="Mycorrhizal Genomics Consortium"/>
            <person name="Kohler A."/>
            <person name="Kuo A."/>
            <person name="Nagy L.G."/>
            <person name="Floudas D."/>
            <person name="Copeland A."/>
            <person name="Barry K.W."/>
            <person name="Cichocki N."/>
            <person name="Veneault-Fourrey C."/>
            <person name="LaButti K."/>
            <person name="Lindquist E.A."/>
            <person name="Lipzen A."/>
            <person name="Lundell T."/>
            <person name="Morin E."/>
            <person name="Murat C."/>
            <person name="Riley R."/>
            <person name="Ohm R."/>
            <person name="Sun H."/>
            <person name="Tunlid A."/>
            <person name="Henrissat B."/>
            <person name="Grigoriev I.V."/>
            <person name="Hibbett D.S."/>
            <person name="Martin F."/>
        </authorList>
    </citation>
    <scope>NUCLEOTIDE SEQUENCE [LARGE SCALE GENOMIC DNA]</scope>
    <source>
        <strain evidence="2 4">Marx 270</strain>
    </source>
</reference>
<dbReference type="EMBL" id="KN832532">
    <property type="protein sequence ID" value="KIN92641.1"/>
    <property type="molecule type" value="Genomic_DNA"/>
</dbReference>
<evidence type="ECO:0000313" key="2">
    <source>
        <dbReference type="EMBL" id="KIN92641.1"/>
    </source>
</evidence>
<evidence type="ECO:0000313" key="4">
    <source>
        <dbReference type="Proteomes" id="UP000054217"/>
    </source>
</evidence>
<dbReference type="AlphaFoldDB" id="A0A0C3I605"/>
<name>A0A0C3I605_PISTI</name>
<feature type="region of interest" description="Disordered" evidence="1">
    <location>
        <begin position="1"/>
        <end position="39"/>
    </location>
</feature>
<keyword evidence="4" id="KW-1185">Reference proteome</keyword>